<dbReference type="Proteomes" id="UP000232003">
    <property type="component" value="Chromosome"/>
</dbReference>
<name>A0A2K8STJ1_9NOSO</name>
<gene>
    <name evidence="2" type="ORF">COO91_04754</name>
</gene>
<feature type="domain" description="Opioid growth factor receptor (OGFr) conserved" evidence="1">
    <location>
        <begin position="25"/>
        <end position="178"/>
    </location>
</feature>
<dbReference type="RefSeq" id="WP_167407640.1">
    <property type="nucleotide sequence ID" value="NZ_CAWNNC010000001.1"/>
</dbReference>
<dbReference type="GO" id="GO:0016020">
    <property type="term" value="C:membrane"/>
    <property type="evidence" value="ECO:0007669"/>
    <property type="project" value="InterPro"/>
</dbReference>
<dbReference type="PANTHER" id="PTHR14015:SF2">
    <property type="entry name" value="OPIOID GROWTH FACTOR RECEPTOR (OGFR) CONSERVED DOMAIN-CONTAINING PROTEIN"/>
    <property type="match status" value="1"/>
</dbReference>
<reference evidence="2 3" key="1">
    <citation type="submission" date="2017-11" db="EMBL/GenBank/DDBJ databases">
        <title>Complete genome of a free-living desiccation-tolerant cyanobacterium and its photosynthetic adaptation to extreme terrestrial habitat.</title>
        <authorList>
            <person name="Shang J."/>
        </authorList>
    </citation>
    <scope>NUCLEOTIDE SEQUENCE [LARGE SCALE GENOMIC DNA]</scope>
    <source>
        <strain evidence="2 3">CCNUN1</strain>
    </source>
</reference>
<dbReference type="InterPro" id="IPR006757">
    <property type="entry name" value="OGF_rcpt"/>
</dbReference>
<dbReference type="PANTHER" id="PTHR14015">
    <property type="entry name" value="OPIOID GROWTH FACTOR RECEPTOR OGFR ZETA-TYPE OPIOID RECEPTOR"/>
    <property type="match status" value="1"/>
</dbReference>
<dbReference type="EMBL" id="CP024785">
    <property type="protein sequence ID" value="AUB38779.1"/>
    <property type="molecule type" value="Genomic_DNA"/>
</dbReference>
<keyword evidence="2" id="KW-0675">Receptor</keyword>
<organism evidence="2 3">
    <name type="scientific">Nostoc flagelliforme CCNUN1</name>
    <dbReference type="NCBI Taxonomy" id="2038116"/>
    <lineage>
        <taxon>Bacteria</taxon>
        <taxon>Bacillati</taxon>
        <taxon>Cyanobacteriota</taxon>
        <taxon>Cyanophyceae</taxon>
        <taxon>Nostocales</taxon>
        <taxon>Nostocaceae</taxon>
        <taxon>Nostoc</taxon>
    </lineage>
</organism>
<dbReference type="KEGG" id="nfl:COO91_04754"/>
<proteinExistence type="predicted"/>
<protein>
    <submittedName>
        <fullName evidence="2">Opioid growth factor receptor</fullName>
    </submittedName>
</protein>
<dbReference type="InterPro" id="IPR039574">
    <property type="entry name" value="OGFr"/>
</dbReference>
<dbReference type="GO" id="GO:0140625">
    <property type="term" value="F:opioid growth factor receptor activity"/>
    <property type="evidence" value="ECO:0007669"/>
    <property type="project" value="InterPro"/>
</dbReference>
<dbReference type="AlphaFoldDB" id="A0A2K8STJ1"/>
<evidence type="ECO:0000313" key="3">
    <source>
        <dbReference type="Proteomes" id="UP000232003"/>
    </source>
</evidence>
<sequence>MNHQKQLSAMLIPFYLGEQRDSQGRTIQEMWTWDFEQLECTHDYIQWLFPLPERSAFNSNAPIVDEEVIQAFQSNLHLRQNLLRSFTVILKFYGLQRHESNDGKIVVSQSEDYPNRKREWVCTFDHNYLRITRILKCLITFGLENEAQAFYECLRQIYREDSDRIGSETFQYWTIAVKPNARC</sequence>
<evidence type="ECO:0000313" key="2">
    <source>
        <dbReference type="EMBL" id="AUB38779.1"/>
    </source>
</evidence>
<keyword evidence="3" id="KW-1185">Reference proteome</keyword>
<evidence type="ECO:0000259" key="1">
    <source>
        <dbReference type="Pfam" id="PF04664"/>
    </source>
</evidence>
<accession>A0A2K8STJ1</accession>
<dbReference type="Pfam" id="PF04664">
    <property type="entry name" value="OGFr_N"/>
    <property type="match status" value="1"/>
</dbReference>